<proteinExistence type="inferred from homology"/>
<dbReference type="EC" id="3.5.1.19" evidence="6"/>
<dbReference type="Proteomes" id="UP001208570">
    <property type="component" value="Unassembled WGS sequence"/>
</dbReference>
<dbReference type="InterPro" id="IPR052347">
    <property type="entry name" value="Isochorismatase_Nicotinamidase"/>
</dbReference>
<comment type="similarity">
    <text evidence="1">Belongs to the isochorismatase family.</text>
</comment>
<organism evidence="10 11">
    <name type="scientific">Paralvinella palmiformis</name>
    <dbReference type="NCBI Taxonomy" id="53620"/>
    <lineage>
        <taxon>Eukaryota</taxon>
        <taxon>Metazoa</taxon>
        <taxon>Spiralia</taxon>
        <taxon>Lophotrochozoa</taxon>
        <taxon>Annelida</taxon>
        <taxon>Polychaeta</taxon>
        <taxon>Sedentaria</taxon>
        <taxon>Canalipalpata</taxon>
        <taxon>Terebellida</taxon>
        <taxon>Terebelliformia</taxon>
        <taxon>Alvinellidae</taxon>
        <taxon>Paralvinella</taxon>
    </lineage>
</organism>
<keyword evidence="2" id="KW-0662">Pyridine nucleotide biosynthesis</keyword>
<evidence type="ECO:0000313" key="10">
    <source>
        <dbReference type="EMBL" id="KAK2146318.1"/>
    </source>
</evidence>
<evidence type="ECO:0000256" key="5">
    <source>
        <dbReference type="ARBA" id="ARBA00037900"/>
    </source>
</evidence>
<feature type="chain" id="PRO_5042205310" description="nicotinamidase" evidence="8">
    <location>
        <begin position="19"/>
        <end position="245"/>
    </location>
</feature>
<keyword evidence="3" id="KW-0479">Metal-binding</keyword>
<dbReference type="AlphaFoldDB" id="A0AAD9MW51"/>
<dbReference type="InterPro" id="IPR000868">
    <property type="entry name" value="Isochorismatase-like_dom"/>
</dbReference>
<dbReference type="GO" id="GO:0046872">
    <property type="term" value="F:metal ion binding"/>
    <property type="evidence" value="ECO:0007669"/>
    <property type="project" value="UniProtKB-KW"/>
</dbReference>
<feature type="signal peptide" evidence="8">
    <location>
        <begin position="1"/>
        <end position="18"/>
    </location>
</feature>
<dbReference type="Pfam" id="PF00857">
    <property type="entry name" value="Isochorismatase"/>
    <property type="match status" value="1"/>
</dbReference>
<dbReference type="GO" id="GO:0019363">
    <property type="term" value="P:pyridine nucleotide biosynthetic process"/>
    <property type="evidence" value="ECO:0007669"/>
    <property type="project" value="UniProtKB-KW"/>
</dbReference>
<accession>A0AAD9MW51</accession>
<reference evidence="10" key="1">
    <citation type="journal article" date="2023" name="Mol. Biol. Evol.">
        <title>Third-Generation Sequencing Reveals the Adaptive Role of the Epigenome in Three Deep-Sea Polychaetes.</title>
        <authorList>
            <person name="Perez M."/>
            <person name="Aroh O."/>
            <person name="Sun Y."/>
            <person name="Lan Y."/>
            <person name="Juniper S.K."/>
            <person name="Young C.R."/>
            <person name="Angers B."/>
            <person name="Qian P.Y."/>
        </authorList>
    </citation>
    <scope>NUCLEOTIDE SEQUENCE</scope>
    <source>
        <strain evidence="10">P08H-3</strain>
    </source>
</reference>
<evidence type="ECO:0000313" key="11">
    <source>
        <dbReference type="Proteomes" id="UP001208570"/>
    </source>
</evidence>
<protein>
    <recommendedName>
        <fullName evidence="6">nicotinamidase</fullName>
        <ecNumber evidence="6">3.5.1.19</ecNumber>
    </recommendedName>
    <alternativeName>
        <fullName evidence="7">Nicotinamide deamidase</fullName>
    </alternativeName>
</protein>
<evidence type="ECO:0000256" key="8">
    <source>
        <dbReference type="SAM" id="SignalP"/>
    </source>
</evidence>
<feature type="domain" description="Isochorismatase-like" evidence="9">
    <location>
        <begin position="22"/>
        <end position="237"/>
    </location>
</feature>
<keyword evidence="8" id="KW-0732">Signal</keyword>
<dbReference type="Gene3D" id="3.40.50.850">
    <property type="entry name" value="Isochorismatase-like"/>
    <property type="match status" value="1"/>
</dbReference>
<name>A0AAD9MW51_9ANNE</name>
<keyword evidence="11" id="KW-1185">Reference proteome</keyword>
<gene>
    <name evidence="10" type="ORF">LSH36_616g03029</name>
</gene>
<keyword evidence="4" id="KW-0378">Hydrolase</keyword>
<evidence type="ECO:0000256" key="7">
    <source>
        <dbReference type="ARBA" id="ARBA00043224"/>
    </source>
</evidence>
<comment type="caution">
    <text evidence="10">The sequence shown here is derived from an EMBL/GenBank/DDBJ whole genome shotgun (WGS) entry which is preliminary data.</text>
</comment>
<dbReference type="EMBL" id="JAODUP010000616">
    <property type="protein sequence ID" value="KAK2146318.1"/>
    <property type="molecule type" value="Genomic_DNA"/>
</dbReference>
<evidence type="ECO:0000256" key="2">
    <source>
        <dbReference type="ARBA" id="ARBA00022642"/>
    </source>
</evidence>
<evidence type="ECO:0000256" key="3">
    <source>
        <dbReference type="ARBA" id="ARBA00022723"/>
    </source>
</evidence>
<comment type="pathway">
    <text evidence="5">Cofactor biosynthesis; nicotinate biosynthesis; nicotinate from nicotinamide: step 1/1.</text>
</comment>
<dbReference type="PANTHER" id="PTHR11080:SF2">
    <property type="entry name" value="LD05707P"/>
    <property type="match status" value="1"/>
</dbReference>
<evidence type="ECO:0000256" key="4">
    <source>
        <dbReference type="ARBA" id="ARBA00022801"/>
    </source>
</evidence>
<dbReference type="GO" id="GO:0008936">
    <property type="term" value="F:nicotinamidase activity"/>
    <property type="evidence" value="ECO:0007669"/>
    <property type="project" value="UniProtKB-EC"/>
</dbReference>
<sequence length="245" mass="27685">MHLIVFLLASVFIRGTLTEDDALIIIDVQNCFTEGGTLPVDDGEQVIPVINDVRRLFSVVVLSQDWHCVNHVSFASQYPEYNVGDVVNLEYDPSGQLCRTADVNLSYTVECSGDTEILNQHLWPDHCVINTSDADFRRELITTDTDIIIQKGYHCQLDSYSVFYDNGRYSETHLEQTLLDYEVRNVYLTGLATDYCVYWSAKDAKQLGFETYVILDGTRGINPKTIADAIQDMKSKGTRNGIKGY</sequence>
<evidence type="ECO:0000256" key="6">
    <source>
        <dbReference type="ARBA" id="ARBA00039017"/>
    </source>
</evidence>
<dbReference type="PANTHER" id="PTHR11080">
    <property type="entry name" value="PYRAZINAMIDASE/NICOTINAMIDASE"/>
    <property type="match status" value="1"/>
</dbReference>
<dbReference type="SUPFAM" id="SSF52499">
    <property type="entry name" value="Isochorismatase-like hydrolases"/>
    <property type="match status" value="1"/>
</dbReference>
<evidence type="ECO:0000256" key="1">
    <source>
        <dbReference type="ARBA" id="ARBA00006336"/>
    </source>
</evidence>
<evidence type="ECO:0000259" key="9">
    <source>
        <dbReference type="Pfam" id="PF00857"/>
    </source>
</evidence>
<dbReference type="InterPro" id="IPR036380">
    <property type="entry name" value="Isochorismatase-like_sf"/>
</dbReference>